<evidence type="ECO:0000259" key="2">
    <source>
        <dbReference type="Pfam" id="PF02517"/>
    </source>
</evidence>
<dbReference type="EMBL" id="CP017075">
    <property type="protein sequence ID" value="AOR76234.1"/>
    <property type="molecule type" value="Genomic_DNA"/>
</dbReference>
<accession>A0A031K233</accession>
<dbReference type="InterPro" id="IPR003675">
    <property type="entry name" value="Rce1/LyrA-like_dom"/>
</dbReference>
<proteinExistence type="predicted"/>
<organism evidence="4 5">
    <name type="scientific">Novosphingobium resinovorum</name>
    <dbReference type="NCBI Taxonomy" id="158500"/>
    <lineage>
        <taxon>Bacteria</taxon>
        <taxon>Pseudomonadati</taxon>
        <taxon>Pseudomonadota</taxon>
        <taxon>Alphaproteobacteria</taxon>
        <taxon>Sphingomonadales</taxon>
        <taxon>Sphingomonadaceae</taxon>
        <taxon>Novosphingobium</taxon>
    </lineage>
</organism>
<feature type="domain" description="CAAX prenyl protease 2/Lysostaphin resistance protein A-like" evidence="2">
    <location>
        <begin position="132"/>
        <end position="224"/>
    </location>
</feature>
<feature type="transmembrane region" description="Helical" evidence="1">
    <location>
        <begin position="58"/>
        <end position="77"/>
    </location>
</feature>
<dbReference type="GO" id="GO:0080120">
    <property type="term" value="P:CAAX-box protein maturation"/>
    <property type="evidence" value="ECO:0007669"/>
    <property type="project" value="UniProtKB-ARBA"/>
</dbReference>
<feature type="transmembrane region" description="Helical" evidence="1">
    <location>
        <begin position="21"/>
        <end position="46"/>
    </location>
</feature>
<feature type="transmembrane region" description="Helical" evidence="1">
    <location>
        <begin position="98"/>
        <end position="127"/>
    </location>
</feature>
<dbReference type="PANTHER" id="PTHR39430:SF1">
    <property type="entry name" value="PROTEASE"/>
    <property type="match status" value="1"/>
</dbReference>
<evidence type="ECO:0000313" key="5">
    <source>
        <dbReference type="Proteomes" id="UP000024329"/>
    </source>
</evidence>
<dbReference type="OrthoDB" id="193898at2"/>
<dbReference type="Proteomes" id="UP000094626">
    <property type="component" value="Chromosome"/>
</dbReference>
<evidence type="ECO:0000313" key="6">
    <source>
        <dbReference type="Proteomes" id="UP000094626"/>
    </source>
</evidence>
<protein>
    <submittedName>
        <fullName evidence="4">Abortive infection protein</fullName>
    </submittedName>
</protein>
<dbReference type="AlphaFoldDB" id="A0A031K233"/>
<feature type="transmembrane region" description="Helical" evidence="1">
    <location>
        <begin position="163"/>
        <end position="182"/>
    </location>
</feature>
<reference evidence="3" key="2">
    <citation type="submission" date="2016-08" db="EMBL/GenBank/DDBJ databases">
        <authorList>
            <person name="Seilhamer J.J."/>
        </authorList>
    </citation>
    <scope>NUCLEOTIDE SEQUENCE [LARGE SCALE GENOMIC DNA]</scope>
    <source>
        <strain evidence="3">SA1</strain>
    </source>
</reference>
<keyword evidence="1" id="KW-0472">Membrane</keyword>
<name>A0A031K233_9SPHN</name>
<dbReference type="RefSeq" id="WP_008830033.1">
    <property type="nucleotide sequence ID" value="NZ_CP017075.1"/>
</dbReference>
<dbReference type="Proteomes" id="UP000024329">
    <property type="component" value="Unassembled WGS sequence"/>
</dbReference>
<feature type="transmembrane region" description="Helical" evidence="1">
    <location>
        <begin position="220"/>
        <end position="238"/>
    </location>
</feature>
<keyword evidence="1" id="KW-1133">Transmembrane helix</keyword>
<evidence type="ECO:0000313" key="4">
    <source>
        <dbReference type="EMBL" id="EZP83259.1"/>
    </source>
</evidence>
<evidence type="ECO:0000313" key="3">
    <source>
        <dbReference type="EMBL" id="AOR76234.1"/>
    </source>
</evidence>
<evidence type="ECO:0000256" key="1">
    <source>
        <dbReference type="SAM" id="Phobius"/>
    </source>
</evidence>
<sequence>MTNAIDEAGQERGKRGPFRRFLAHPLVLLPIGVVLVALGAILPGIAINALHIDRSSPLRALSGLLVGICGLLAYHAFQRWIVREPRDGVRPGRAGGELVAGVLGGVILFSLVVGAVALLGGLSIVGLRGTGDLWVWFGIAFYSGMVEEAVFRGVIQRQLEAVFGTWAALAVTSAFFGFAHLMNPGASLFAAFAIACEAGILLGAAYLVTRRLWAPIGLHMGWNFTQGWIWSIPVSGGGTPRGLVETRLSGPELLTGGAFGLEASGVALVVATIAGVALLRYAYRKGEFMPPRWKQGQTNE</sequence>
<dbReference type="eggNOG" id="COG1266">
    <property type="taxonomic scope" value="Bacteria"/>
</dbReference>
<gene>
    <name evidence="3" type="ORF">BES08_05275</name>
    <name evidence="4" type="ORF">BV97_01369</name>
</gene>
<dbReference type="Pfam" id="PF02517">
    <property type="entry name" value="Rce1-like"/>
    <property type="match status" value="1"/>
</dbReference>
<keyword evidence="6" id="KW-1185">Reference proteome</keyword>
<dbReference type="KEGG" id="nre:BES08_05275"/>
<dbReference type="PATRIC" id="fig|158500.4.peg.1404"/>
<feature type="transmembrane region" description="Helical" evidence="1">
    <location>
        <begin position="133"/>
        <end position="151"/>
    </location>
</feature>
<dbReference type="GO" id="GO:0004175">
    <property type="term" value="F:endopeptidase activity"/>
    <property type="evidence" value="ECO:0007669"/>
    <property type="project" value="UniProtKB-ARBA"/>
</dbReference>
<dbReference type="STRING" id="158500.BES08_05275"/>
<feature type="transmembrane region" description="Helical" evidence="1">
    <location>
        <begin position="258"/>
        <end position="283"/>
    </location>
</feature>
<dbReference type="PANTHER" id="PTHR39430">
    <property type="entry name" value="MEMBRANE-ASSOCIATED PROTEASE-RELATED"/>
    <property type="match status" value="1"/>
</dbReference>
<reference evidence="6" key="3">
    <citation type="journal article" date="2017" name="J. Biotechnol.">
        <title>Complete genome sequence of Novosphingobium resinovorum SA1, a versatile xenobiotic-degrading bacterium capable of utilizing sulfanilic acid.</title>
        <authorList>
            <person name="Hegedus B."/>
            <person name="Kos P.B."/>
            <person name="Balint B."/>
            <person name="Maroti G."/>
            <person name="Gan H.M."/>
            <person name="Perei K."/>
            <person name="Rakhely G."/>
        </authorList>
    </citation>
    <scope>NUCLEOTIDE SEQUENCE [LARGE SCALE GENOMIC DNA]</scope>
    <source>
        <strain evidence="6">SA1</strain>
    </source>
</reference>
<reference evidence="4 5" key="1">
    <citation type="submission" date="2014-03" db="EMBL/GenBank/DDBJ databases">
        <title>Whole genome sequence of Novosphingobium resinovorum KF1.</title>
        <authorList>
            <person name="Gan H.M."/>
            <person name="Gan H.Y."/>
            <person name="Chew T.H."/>
            <person name="Savka M.A."/>
        </authorList>
    </citation>
    <scope>NUCLEOTIDE SEQUENCE [LARGE SCALE GENOMIC DNA]</scope>
    <source>
        <strain evidence="4 5">KF1</strain>
    </source>
</reference>
<dbReference type="EMBL" id="JFYZ01000003">
    <property type="protein sequence ID" value="EZP83259.1"/>
    <property type="molecule type" value="Genomic_DNA"/>
</dbReference>
<feature type="transmembrane region" description="Helical" evidence="1">
    <location>
        <begin position="188"/>
        <end position="208"/>
    </location>
</feature>
<keyword evidence="1" id="KW-0812">Transmembrane</keyword>